<evidence type="ECO:0000313" key="1">
    <source>
        <dbReference type="EMBL" id="GIY85119.1"/>
    </source>
</evidence>
<evidence type="ECO:0000313" key="2">
    <source>
        <dbReference type="Proteomes" id="UP001054945"/>
    </source>
</evidence>
<comment type="caution">
    <text evidence="1">The sequence shown here is derived from an EMBL/GenBank/DDBJ whole genome shotgun (WGS) entry which is preliminary data.</text>
</comment>
<organism evidence="1 2">
    <name type="scientific">Caerostris extrusa</name>
    <name type="common">Bark spider</name>
    <name type="synonym">Caerostris bankana</name>
    <dbReference type="NCBI Taxonomy" id="172846"/>
    <lineage>
        <taxon>Eukaryota</taxon>
        <taxon>Metazoa</taxon>
        <taxon>Ecdysozoa</taxon>
        <taxon>Arthropoda</taxon>
        <taxon>Chelicerata</taxon>
        <taxon>Arachnida</taxon>
        <taxon>Araneae</taxon>
        <taxon>Araneomorphae</taxon>
        <taxon>Entelegynae</taxon>
        <taxon>Araneoidea</taxon>
        <taxon>Araneidae</taxon>
        <taxon>Caerostris</taxon>
    </lineage>
</organism>
<gene>
    <name evidence="1" type="ORF">CEXT_109541</name>
</gene>
<sequence length="105" mass="12084">MRFLVRCLGGRSENVYTFLKLKNVFYNRHRVYTAVDSNPHSLAAPVTLRCRQRPIHGESWDIATNSCKLDRRNMSTRIQFALLIWVDSSGLNETRTLNLTLSLSA</sequence>
<dbReference type="Proteomes" id="UP001054945">
    <property type="component" value="Unassembled WGS sequence"/>
</dbReference>
<name>A0AAV4WS66_CAEEX</name>
<dbReference type="AlphaFoldDB" id="A0AAV4WS66"/>
<reference evidence="1 2" key="1">
    <citation type="submission" date="2021-06" db="EMBL/GenBank/DDBJ databases">
        <title>Caerostris extrusa draft genome.</title>
        <authorList>
            <person name="Kono N."/>
            <person name="Arakawa K."/>
        </authorList>
    </citation>
    <scope>NUCLEOTIDE SEQUENCE [LARGE SCALE GENOMIC DNA]</scope>
</reference>
<accession>A0AAV4WS66</accession>
<proteinExistence type="predicted"/>
<keyword evidence="2" id="KW-1185">Reference proteome</keyword>
<dbReference type="EMBL" id="BPLR01016615">
    <property type="protein sequence ID" value="GIY85119.1"/>
    <property type="molecule type" value="Genomic_DNA"/>
</dbReference>
<protein>
    <submittedName>
        <fullName evidence="1">Uncharacterized protein</fullName>
    </submittedName>
</protein>